<feature type="coiled-coil region" evidence="7">
    <location>
        <begin position="190"/>
        <end position="245"/>
    </location>
</feature>
<evidence type="ECO:0000256" key="4">
    <source>
        <dbReference type="ARBA" id="ARBA00023125"/>
    </source>
</evidence>
<dbReference type="PANTHER" id="PTHR46133">
    <property type="entry name" value="BHLH TRANSCRIPTION FACTOR"/>
    <property type="match status" value="1"/>
</dbReference>
<evidence type="ECO:0000259" key="10">
    <source>
        <dbReference type="PROSITE" id="PS51032"/>
    </source>
</evidence>
<proteinExistence type="predicted"/>
<evidence type="ECO:0000256" key="7">
    <source>
        <dbReference type="SAM" id="Coils"/>
    </source>
</evidence>
<keyword evidence="5" id="KW-0804">Transcription</keyword>
<dbReference type="PANTHER" id="PTHR46133:SF9">
    <property type="entry name" value="TRANSCRIPTION FACTOR BHLH104"/>
    <property type="match status" value="1"/>
</dbReference>
<evidence type="ECO:0000256" key="6">
    <source>
        <dbReference type="ARBA" id="ARBA00023242"/>
    </source>
</evidence>
<dbReference type="SMART" id="SM00353">
    <property type="entry name" value="HLH"/>
    <property type="match status" value="1"/>
</dbReference>
<dbReference type="Gene3D" id="4.10.280.10">
    <property type="entry name" value="Helix-loop-helix DNA-binding domain"/>
    <property type="match status" value="1"/>
</dbReference>
<dbReference type="Proteomes" id="UP000298416">
    <property type="component" value="Unassembled WGS sequence"/>
</dbReference>
<dbReference type="Pfam" id="PF00010">
    <property type="entry name" value="HLH"/>
    <property type="match status" value="1"/>
</dbReference>
<dbReference type="GO" id="GO:0006879">
    <property type="term" value="P:intracellular iron ion homeostasis"/>
    <property type="evidence" value="ECO:0007669"/>
    <property type="project" value="InterPro"/>
</dbReference>
<dbReference type="GO" id="GO:0003677">
    <property type="term" value="F:DNA binding"/>
    <property type="evidence" value="ECO:0007669"/>
    <property type="project" value="UniProtKB-KW"/>
</dbReference>
<dbReference type="EMBL" id="PNBA02000008">
    <property type="protein sequence ID" value="KAG6415704.1"/>
    <property type="molecule type" value="Genomic_DNA"/>
</dbReference>
<protein>
    <submittedName>
        <fullName evidence="11">Uncharacterized protein</fullName>
    </submittedName>
</protein>
<dbReference type="PROSITE" id="PS50888">
    <property type="entry name" value="BHLH"/>
    <property type="match status" value="1"/>
</dbReference>
<evidence type="ECO:0000259" key="9">
    <source>
        <dbReference type="PROSITE" id="PS50888"/>
    </source>
</evidence>
<dbReference type="PROSITE" id="PS51032">
    <property type="entry name" value="AP2_ERF"/>
    <property type="match status" value="1"/>
</dbReference>
<reference evidence="11" key="2">
    <citation type="submission" date="2020-08" db="EMBL/GenBank/DDBJ databases">
        <title>Plant Genome Project.</title>
        <authorList>
            <person name="Zhang R.-G."/>
        </authorList>
    </citation>
    <scope>NUCLEOTIDE SEQUENCE</scope>
    <source>
        <strain evidence="11">Huo1</strain>
        <tissue evidence="11">Leaf</tissue>
    </source>
</reference>
<evidence type="ECO:0000256" key="1">
    <source>
        <dbReference type="ARBA" id="ARBA00004123"/>
    </source>
</evidence>
<dbReference type="Gene3D" id="3.30.730.10">
    <property type="entry name" value="AP2/ERF domain"/>
    <property type="match status" value="1"/>
</dbReference>
<organism evidence="11">
    <name type="scientific">Salvia splendens</name>
    <name type="common">Scarlet sage</name>
    <dbReference type="NCBI Taxonomy" id="180675"/>
    <lineage>
        <taxon>Eukaryota</taxon>
        <taxon>Viridiplantae</taxon>
        <taxon>Streptophyta</taxon>
        <taxon>Embryophyta</taxon>
        <taxon>Tracheophyta</taxon>
        <taxon>Spermatophyta</taxon>
        <taxon>Magnoliopsida</taxon>
        <taxon>eudicotyledons</taxon>
        <taxon>Gunneridae</taxon>
        <taxon>Pentapetalae</taxon>
        <taxon>asterids</taxon>
        <taxon>lamiids</taxon>
        <taxon>Lamiales</taxon>
        <taxon>Lamiaceae</taxon>
        <taxon>Nepetoideae</taxon>
        <taxon>Mentheae</taxon>
        <taxon>Salviinae</taxon>
        <taxon>Salvia</taxon>
        <taxon>Salvia subgen. Calosphace</taxon>
        <taxon>core Calosphace</taxon>
    </lineage>
</organism>
<dbReference type="SUPFAM" id="SSF54171">
    <property type="entry name" value="DNA-binding domain"/>
    <property type="match status" value="1"/>
</dbReference>
<dbReference type="SMART" id="SM00380">
    <property type="entry name" value="AP2"/>
    <property type="match status" value="1"/>
</dbReference>
<evidence type="ECO:0000313" key="11">
    <source>
        <dbReference type="EMBL" id="KAG6415704.1"/>
    </source>
</evidence>
<feature type="region of interest" description="Disordered" evidence="8">
    <location>
        <begin position="123"/>
        <end position="152"/>
    </location>
</feature>
<dbReference type="GO" id="GO:0003700">
    <property type="term" value="F:DNA-binding transcription factor activity"/>
    <property type="evidence" value="ECO:0007669"/>
    <property type="project" value="InterPro"/>
</dbReference>
<evidence type="ECO:0000256" key="2">
    <source>
        <dbReference type="ARBA" id="ARBA00022821"/>
    </source>
</evidence>
<dbReference type="InterPro" id="IPR011598">
    <property type="entry name" value="bHLH_dom"/>
</dbReference>
<evidence type="ECO:0000256" key="5">
    <source>
        <dbReference type="ARBA" id="ARBA00023163"/>
    </source>
</evidence>
<reference evidence="11" key="1">
    <citation type="submission" date="2018-01" db="EMBL/GenBank/DDBJ databases">
        <authorList>
            <person name="Mao J.F."/>
        </authorList>
    </citation>
    <scope>NUCLEOTIDE SEQUENCE</scope>
    <source>
        <strain evidence="11">Huo1</strain>
        <tissue evidence="11">Leaf</tissue>
    </source>
</reference>
<feature type="compositionally biased region" description="Basic and acidic residues" evidence="8">
    <location>
        <begin position="124"/>
        <end position="152"/>
    </location>
</feature>
<accession>A0A8X8XNF4</accession>
<feature type="domain" description="BHLH" evidence="9">
    <location>
        <begin position="142"/>
        <end position="193"/>
    </location>
</feature>
<dbReference type="InterPro" id="IPR036955">
    <property type="entry name" value="AP2/ERF_dom_sf"/>
</dbReference>
<dbReference type="Pfam" id="PF00847">
    <property type="entry name" value="AP2"/>
    <property type="match status" value="1"/>
</dbReference>
<keyword evidence="6" id="KW-0539">Nucleus</keyword>
<dbReference type="InterPro" id="IPR044818">
    <property type="entry name" value="ILR3-like"/>
</dbReference>
<sequence length="283" mass="32851">MEREIRYRGVRKRPWGKYAAEIRDSGRQGARVWLGTFNTAEEAARAYDHAAYSMRGHKAILNFPQEYNLPSSSSHFASSSDNGRQVFEFEYYDDKLLEELLDQNHQSDNNVCMSIDGITSPALKSHEEREFSRKRGHSDLNDGKGTKACRERERRGKLNDRFIELSAVLGRESIGKTEKLTMLNDAIRLLKQLKTESQEYMHMNTRLTEEIKILKVEKNEFREEKAKLKEDKERIEQQLNMYEANAAKKVPMLPSYGFVPMWQYLPSSVRDTTVDHVLRPPAA</sequence>
<dbReference type="CDD" id="cd00018">
    <property type="entry name" value="AP2"/>
    <property type="match status" value="1"/>
</dbReference>
<evidence type="ECO:0000313" key="12">
    <source>
        <dbReference type="Proteomes" id="UP000298416"/>
    </source>
</evidence>
<keyword evidence="7" id="KW-0175">Coiled coil</keyword>
<dbReference type="SUPFAM" id="SSF47459">
    <property type="entry name" value="HLH, helix-loop-helix DNA-binding domain"/>
    <property type="match status" value="1"/>
</dbReference>
<evidence type="ECO:0000256" key="3">
    <source>
        <dbReference type="ARBA" id="ARBA00023015"/>
    </source>
</evidence>
<dbReference type="InterPro" id="IPR036638">
    <property type="entry name" value="HLH_DNA-bd_sf"/>
</dbReference>
<dbReference type="PRINTS" id="PR00367">
    <property type="entry name" value="ETHRSPELEMNT"/>
</dbReference>
<dbReference type="AlphaFoldDB" id="A0A8X8XNF4"/>
<keyword evidence="2" id="KW-0611">Plant defense</keyword>
<gene>
    <name evidence="11" type="ORF">SASPL_123118</name>
</gene>
<keyword evidence="4" id="KW-0238">DNA-binding</keyword>
<feature type="domain" description="AP2/ERF" evidence="10">
    <location>
        <begin position="6"/>
        <end position="64"/>
    </location>
</feature>
<dbReference type="FunFam" id="3.30.730.10:FF:000001">
    <property type="entry name" value="Ethylene-responsive transcription factor 2"/>
    <property type="match status" value="1"/>
</dbReference>
<comment type="subcellular location">
    <subcellularLocation>
        <location evidence="1">Nucleus</location>
    </subcellularLocation>
</comment>
<name>A0A8X8XNF4_SALSN</name>
<dbReference type="GO" id="GO:0046983">
    <property type="term" value="F:protein dimerization activity"/>
    <property type="evidence" value="ECO:0007669"/>
    <property type="project" value="InterPro"/>
</dbReference>
<dbReference type="InterPro" id="IPR016177">
    <property type="entry name" value="DNA-bd_dom_sf"/>
</dbReference>
<dbReference type="GO" id="GO:0006952">
    <property type="term" value="P:defense response"/>
    <property type="evidence" value="ECO:0007669"/>
    <property type="project" value="UniProtKB-KW"/>
</dbReference>
<comment type="caution">
    <text evidence="11">The sequence shown here is derived from an EMBL/GenBank/DDBJ whole genome shotgun (WGS) entry which is preliminary data.</text>
</comment>
<dbReference type="GO" id="GO:0005634">
    <property type="term" value="C:nucleus"/>
    <property type="evidence" value="ECO:0007669"/>
    <property type="project" value="UniProtKB-SubCell"/>
</dbReference>
<keyword evidence="12" id="KW-1185">Reference proteome</keyword>
<keyword evidence="3" id="KW-0805">Transcription regulation</keyword>
<dbReference type="InterPro" id="IPR001471">
    <property type="entry name" value="AP2/ERF_dom"/>
</dbReference>
<evidence type="ECO:0000256" key="8">
    <source>
        <dbReference type="SAM" id="MobiDB-lite"/>
    </source>
</evidence>